<keyword evidence="1" id="KW-0408">Iron</keyword>
<organism evidence="3 4">
    <name type="scientific">Wolfiporia cocos (strain MD-104)</name>
    <name type="common">Brown rot fungus</name>
    <dbReference type="NCBI Taxonomy" id="742152"/>
    <lineage>
        <taxon>Eukaryota</taxon>
        <taxon>Fungi</taxon>
        <taxon>Dikarya</taxon>
        <taxon>Basidiomycota</taxon>
        <taxon>Agaricomycotina</taxon>
        <taxon>Agaricomycetes</taxon>
        <taxon>Polyporales</taxon>
        <taxon>Phaeolaceae</taxon>
        <taxon>Wolfiporia</taxon>
    </lineage>
</organism>
<evidence type="ECO:0000259" key="2">
    <source>
        <dbReference type="PROSITE" id="PS51471"/>
    </source>
</evidence>
<dbReference type="OMA" id="GYHTADE"/>
<protein>
    <submittedName>
        <fullName evidence="3">Clavaminate synthase-like protein</fullName>
    </submittedName>
</protein>
<dbReference type="GO" id="GO:0016491">
    <property type="term" value="F:oxidoreductase activity"/>
    <property type="evidence" value="ECO:0007669"/>
    <property type="project" value="UniProtKB-KW"/>
</dbReference>
<name>A0A2H3JQ59_WOLCO</name>
<dbReference type="InterPro" id="IPR044861">
    <property type="entry name" value="IPNS-like_FE2OG_OXY"/>
</dbReference>
<dbReference type="SUPFAM" id="SSF51197">
    <property type="entry name" value="Clavaminate synthase-like"/>
    <property type="match status" value="1"/>
</dbReference>
<dbReference type="PANTHER" id="PTHR47990">
    <property type="entry name" value="2-OXOGLUTARATE (2OG) AND FE(II)-DEPENDENT OXYGENASE SUPERFAMILY PROTEIN-RELATED"/>
    <property type="match status" value="1"/>
</dbReference>
<dbReference type="InterPro" id="IPR005123">
    <property type="entry name" value="Oxoglu/Fe-dep_dioxygenase_dom"/>
</dbReference>
<dbReference type="PROSITE" id="PS51471">
    <property type="entry name" value="FE2OG_OXY"/>
    <property type="match status" value="1"/>
</dbReference>
<proteinExistence type="inferred from homology"/>
<keyword evidence="1" id="KW-0560">Oxidoreductase</keyword>
<reference evidence="3 4" key="1">
    <citation type="journal article" date="2012" name="Science">
        <title>The Paleozoic origin of enzymatic lignin decomposition reconstructed from 31 fungal genomes.</title>
        <authorList>
            <person name="Floudas D."/>
            <person name="Binder M."/>
            <person name="Riley R."/>
            <person name="Barry K."/>
            <person name="Blanchette R.A."/>
            <person name="Henrissat B."/>
            <person name="Martinez A.T."/>
            <person name="Otillar R."/>
            <person name="Spatafora J.W."/>
            <person name="Yadav J.S."/>
            <person name="Aerts A."/>
            <person name="Benoit I."/>
            <person name="Boyd A."/>
            <person name="Carlson A."/>
            <person name="Copeland A."/>
            <person name="Coutinho P.M."/>
            <person name="de Vries R.P."/>
            <person name="Ferreira P."/>
            <person name="Findley K."/>
            <person name="Foster B."/>
            <person name="Gaskell J."/>
            <person name="Glotzer D."/>
            <person name="Gorecki P."/>
            <person name="Heitman J."/>
            <person name="Hesse C."/>
            <person name="Hori C."/>
            <person name="Igarashi K."/>
            <person name="Jurgens J.A."/>
            <person name="Kallen N."/>
            <person name="Kersten P."/>
            <person name="Kohler A."/>
            <person name="Kuees U."/>
            <person name="Kumar T.K.A."/>
            <person name="Kuo A."/>
            <person name="LaButti K."/>
            <person name="Larrondo L.F."/>
            <person name="Lindquist E."/>
            <person name="Ling A."/>
            <person name="Lombard V."/>
            <person name="Lucas S."/>
            <person name="Lundell T."/>
            <person name="Martin R."/>
            <person name="McLaughlin D.J."/>
            <person name="Morgenstern I."/>
            <person name="Morin E."/>
            <person name="Murat C."/>
            <person name="Nagy L.G."/>
            <person name="Nolan M."/>
            <person name="Ohm R.A."/>
            <person name="Patyshakuliyeva A."/>
            <person name="Rokas A."/>
            <person name="Ruiz-Duenas F.J."/>
            <person name="Sabat G."/>
            <person name="Salamov A."/>
            <person name="Samejima M."/>
            <person name="Schmutz J."/>
            <person name="Slot J.C."/>
            <person name="St John F."/>
            <person name="Stenlid J."/>
            <person name="Sun H."/>
            <person name="Sun S."/>
            <person name="Syed K."/>
            <person name="Tsang A."/>
            <person name="Wiebenga A."/>
            <person name="Young D."/>
            <person name="Pisabarro A."/>
            <person name="Eastwood D.C."/>
            <person name="Martin F."/>
            <person name="Cullen D."/>
            <person name="Grigoriev I.V."/>
            <person name="Hibbett D.S."/>
        </authorList>
    </citation>
    <scope>NUCLEOTIDE SEQUENCE [LARGE SCALE GENOMIC DNA]</scope>
    <source>
        <strain evidence="3 4">MD-104</strain>
    </source>
</reference>
<comment type="similarity">
    <text evidence="1">Belongs to the iron/ascorbate-dependent oxidoreductase family.</text>
</comment>
<dbReference type="GO" id="GO:0046872">
    <property type="term" value="F:metal ion binding"/>
    <property type="evidence" value="ECO:0007669"/>
    <property type="project" value="UniProtKB-KW"/>
</dbReference>
<accession>A0A2H3JQ59</accession>
<sequence length="346" mass="38063">MPGLVSDTPVHLPFPDDVPTHPLLVIDYALIEADDEGEQDRLWKAATELGFWYLKNHGADAEVDSMFTLGKAFMGLSLEEKMQYEEGDGGMQFGYKAAGYHTADEHGTLDATEFLDIAKDDVLAYPTDVHRTYPPLVAEAIESTVRPFVNRSIAINETLLGVLNKKLGMPEGTLARMHVREERSGCVARVIRTPPQGADIPPAVLEEQALLGAHTDFGSLSFLHNRLGGLQVLAPGTEKWLYVKPIPGHAICNVGDALNIFSGGLIRSNMHRVVAPPKAQSAFERYSLAFFTRPHDSVVLRPLANESAPVAARVAAGVPNEERGTSGEWLVRRLRYLRTENYHVCE</sequence>
<dbReference type="Gene3D" id="2.60.120.330">
    <property type="entry name" value="B-lactam Antibiotic, Isopenicillin N Synthase, Chain"/>
    <property type="match status" value="1"/>
</dbReference>
<dbReference type="Pfam" id="PF03171">
    <property type="entry name" value="2OG-FeII_Oxy"/>
    <property type="match status" value="1"/>
</dbReference>
<keyword evidence="4" id="KW-1185">Reference proteome</keyword>
<dbReference type="Proteomes" id="UP000218811">
    <property type="component" value="Unassembled WGS sequence"/>
</dbReference>
<dbReference type="Pfam" id="PF14226">
    <property type="entry name" value="DIOX_N"/>
    <property type="match status" value="1"/>
</dbReference>
<dbReference type="EMBL" id="KB468157">
    <property type="protein sequence ID" value="PCH44302.1"/>
    <property type="molecule type" value="Genomic_DNA"/>
</dbReference>
<evidence type="ECO:0000313" key="3">
    <source>
        <dbReference type="EMBL" id="PCH44302.1"/>
    </source>
</evidence>
<keyword evidence="1" id="KW-0479">Metal-binding</keyword>
<evidence type="ECO:0000256" key="1">
    <source>
        <dbReference type="RuleBase" id="RU003682"/>
    </source>
</evidence>
<feature type="domain" description="Fe2OG dioxygenase" evidence="2">
    <location>
        <begin position="184"/>
        <end position="294"/>
    </location>
</feature>
<evidence type="ECO:0000313" key="4">
    <source>
        <dbReference type="Proteomes" id="UP000218811"/>
    </source>
</evidence>
<dbReference type="OrthoDB" id="288590at2759"/>
<gene>
    <name evidence="3" type="ORF">WOLCODRAFT_76329</name>
</gene>
<dbReference type="InterPro" id="IPR050231">
    <property type="entry name" value="Iron_ascorbate_oxido_reductase"/>
</dbReference>
<dbReference type="AlphaFoldDB" id="A0A2H3JQ59"/>
<dbReference type="STRING" id="742152.A0A2H3JQ59"/>
<dbReference type="InterPro" id="IPR027443">
    <property type="entry name" value="IPNS-like_sf"/>
</dbReference>
<dbReference type="InterPro" id="IPR026992">
    <property type="entry name" value="DIOX_N"/>
</dbReference>